<evidence type="ECO:0000313" key="2">
    <source>
        <dbReference type="Proteomes" id="UP000280834"/>
    </source>
</evidence>
<gene>
    <name evidence="1" type="ORF">BTMF_LOCUS14297</name>
</gene>
<reference evidence="3" key="1">
    <citation type="submission" date="2017-02" db="UniProtKB">
        <authorList>
            <consortium name="WormBaseParasite"/>
        </authorList>
    </citation>
    <scope>IDENTIFICATION</scope>
</reference>
<sequence>MRFIDVGYACCYCCFIVRCKYESYATICRYHRVDLMCLLPVIFSN</sequence>
<accession>A0A0R3R8G1</accession>
<reference evidence="1 2" key="2">
    <citation type="submission" date="2018-11" db="EMBL/GenBank/DDBJ databases">
        <authorList>
            <consortium name="Pathogen Informatics"/>
        </authorList>
    </citation>
    <scope>NUCLEOTIDE SEQUENCE [LARGE SCALE GENOMIC DNA]</scope>
</reference>
<keyword evidence="2" id="KW-1185">Reference proteome</keyword>
<evidence type="ECO:0000313" key="1">
    <source>
        <dbReference type="EMBL" id="VDO48858.1"/>
    </source>
</evidence>
<name>A0A0R3R8G1_9BILA</name>
<dbReference type="WBParaSite" id="BTMF_0001631701-mRNA-1">
    <property type="protein sequence ID" value="BTMF_0001631701-mRNA-1"/>
    <property type="gene ID" value="BTMF_0001631701"/>
</dbReference>
<dbReference type="EMBL" id="UZAG01021037">
    <property type="protein sequence ID" value="VDO48858.1"/>
    <property type="molecule type" value="Genomic_DNA"/>
</dbReference>
<dbReference type="AlphaFoldDB" id="A0A0R3R8G1"/>
<protein>
    <submittedName>
        <fullName evidence="1 3">Uncharacterized protein</fullName>
    </submittedName>
</protein>
<dbReference type="Proteomes" id="UP000280834">
    <property type="component" value="Unassembled WGS sequence"/>
</dbReference>
<organism evidence="3">
    <name type="scientific">Brugia timori</name>
    <dbReference type="NCBI Taxonomy" id="42155"/>
    <lineage>
        <taxon>Eukaryota</taxon>
        <taxon>Metazoa</taxon>
        <taxon>Ecdysozoa</taxon>
        <taxon>Nematoda</taxon>
        <taxon>Chromadorea</taxon>
        <taxon>Rhabditida</taxon>
        <taxon>Spirurina</taxon>
        <taxon>Spiruromorpha</taxon>
        <taxon>Filarioidea</taxon>
        <taxon>Onchocercidae</taxon>
        <taxon>Brugia</taxon>
    </lineage>
</organism>
<proteinExistence type="predicted"/>
<evidence type="ECO:0000313" key="3">
    <source>
        <dbReference type="WBParaSite" id="BTMF_0001631701-mRNA-1"/>
    </source>
</evidence>